<reference evidence="1" key="1">
    <citation type="submission" date="2020-03" db="EMBL/GenBank/DDBJ databases">
        <title>The deep terrestrial virosphere.</title>
        <authorList>
            <person name="Holmfeldt K."/>
            <person name="Nilsson E."/>
            <person name="Simone D."/>
            <person name="Lopez-Fernandez M."/>
            <person name="Wu X."/>
            <person name="de Brujin I."/>
            <person name="Lundin D."/>
            <person name="Andersson A."/>
            <person name="Bertilsson S."/>
            <person name="Dopson M."/>
        </authorList>
    </citation>
    <scope>NUCLEOTIDE SEQUENCE</scope>
    <source>
        <strain evidence="1">MM415B02352</strain>
    </source>
</reference>
<gene>
    <name evidence="1" type="ORF">MM415B02352_0023</name>
</gene>
<evidence type="ECO:0000313" key="1">
    <source>
        <dbReference type="EMBL" id="QJA90563.1"/>
    </source>
</evidence>
<proteinExistence type="predicted"/>
<protein>
    <submittedName>
        <fullName evidence="1">Uncharacterized protein</fullName>
    </submittedName>
</protein>
<sequence>MRRKRKLVFANRLHGEGVKYYNPYQKKKLGILEGEKNFFKDGYFSDGAYLIKTIKPKIKREFKEESPDMKKFIKEVNDSVKGPAEIIAELYDADNSLQEDIVMAHVRSKDKSIEAFFNIKYIDSILTMYPTANIFIKDNQSTLLFKFGKAPVACVMPIRSPEFSEYIIKRMEKNK</sequence>
<dbReference type="AlphaFoldDB" id="A0A6M3L838"/>
<name>A0A6M3L838_9ZZZZ</name>
<organism evidence="1">
    <name type="scientific">viral metagenome</name>
    <dbReference type="NCBI Taxonomy" id="1070528"/>
    <lineage>
        <taxon>unclassified sequences</taxon>
        <taxon>metagenomes</taxon>
        <taxon>organismal metagenomes</taxon>
    </lineage>
</organism>
<accession>A0A6M3L838</accession>
<dbReference type="EMBL" id="MT142921">
    <property type="protein sequence ID" value="QJA90563.1"/>
    <property type="molecule type" value="Genomic_DNA"/>
</dbReference>